<sequence length="135" mass="14835">MPPTLLTHDWAMSYPMTTRSVPVARAQVRRRLTGWNWAGDIEDAALVASELVANAAVHAKVPGHQLWLRLQELENNELIVEVSDPVQAFPEPGRQGPGGERGRGLRVVAALAEELDWFLRAELGKTVRARLGVPG</sequence>
<protein>
    <recommendedName>
        <fullName evidence="2">Histidine kinase/HSP90-like ATPase domain-containing protein</fullName>
    </recommendedName>
</protein>
<keyword evidence="1" id="KW-0808">Transferase</keyword>
<dbReference type="AlphaFoldDB" id="A0A1J4Q717"/>
<dbReference type="Gene3D" id="3.30.565.10">
    <property type="entry name" value="Histidine kinase-like ATPase, C-terminal domain"/>
    <property type="match status" value="1"/>
</dbReference>
<dbReference type="RefSeq" id="WP_046423407.1">
    <property type="nucleotide sequence ID" value="NZ_LBDA02000006.1"/>
</dbReference>
<dbReference type="InterPro" id="IPR050267">
    <property type="entry name" value="Anti-sigma-factor_SerPK"/>
</dbReference>
<dbReference type="PANTHER" id="PTHR35526:SF3">
    <property type="entry name" value="ANTI-SIGMA-F FACTOR RSBW"/>
    <property type="match status" value="1"/>
</dbReference>
<keyword evidence="1" id="KW-0723">Serine/threonine-protein kinase</keyword>
<dbReference type="CDD" id="cd16936">
    <property type="entry name" value="HATPase_RsbW-like"/>
    <property type="match status" value="1"/>
</dbReference>
<keyword evidence="1" id="KW-0418">Kinase</keyword>
<feature type="domain" description="Histidine kinase/HSP90-like ATPase" evidence="2">
    <location>
        <begin position="19"/>
        <end position="130"/>
    </location>
</feature>
<dbReference type="EMBL" id="LBDA02000006">
    <property type="protein sequence ID" value="OIK29003.1"/>
    <property type="molecule type" value="Genomic_DNA"/>
</dbReference>
<evidence type="ECO:0000313" key="3">
    <source>
        <dbReference type="EMBL" id="OIK29003.1"/>
    </source>
</evidence>
<keyword evidence="4" id="KW-1185">Reference proteome</keyword>
<evidence type="ECO:0000256" key="1">
    <source>
        <dbReference type="ARBA" id="ARBA00022527"/>
    </source>
</evidence>
<dbReference type="Proteomes" id="UP000034838">
    <property type="component" value="Unassembled WGS sequence"/>
</dbReference>
<evidence type="ECO:0000313" key="4">
    <source>
        <dbReference type="Proteomes" id="UP000034838"/>
    </source>
</evidence>
<dbReference type="InterPro" id="IPR036890">
    <property type="entry name" value="HATPase_C_sf"/>
</dbReference>
<reference evidence="3" key="1">
    <citation type="submission" date="2016-10" db="EMBL/GenBank/DDBJ databases">
        <title>Genome sequence of Streptomyces malaysiense MUSC 136.</title>
        <authorList>
            <person name="Lee L.-H."/>
            <person name="Ser H.-L."/>
        </authorList>
    </citation>
    <scope>NUCLEOTIDE SEQUENCE [LARGE SCALE GENOMIC DNA]</scope>
    <source>
        <strain evidence="3">MUSC 136</strain>
    </source>
</reference>
<comment type="caution">
    <text evidence="3">The sequence shown here is derived from an EMBL/GenBank/DDBJ whole genome shotgun (WGS) entry which is preliminary data.</text>
</comment>
<proteinExistence type="predicted"/>
<organism evidence="3 4">
    <name type="scientific">Streptomyces malaysiense</name>
    <dbReference type="NCBI Taxonomy" id="1428626"/>
    <lineage>
        <taxon>Bacteria</taxon>
        <taxon>Bacillati</taxon>
        <taxon>Actinomycetota</taxon>
        <taxon>Actinomycetes</taxon>
        <taxon>Kitasatosporales</taxon>
        <taxon>Streptomycetaceae</taxon>
        <taxon>Streptomyces</taxon>
    </lineage>
</organism>
<accession>A0A1J4Q717</accession>
<gene>
    <name evidence="3" type="ORF">VT52_002690</name>
</gene>
<dbReference type="Pfam" id="PF13581">
    <property type="entry name" value="HATPase_c_2"/>
    <property type="match status" value="1"/>
</dbReference>
<evidence type="ECO:0000259" key="2">
    <source>
        <dbReference type="Pfam" id="PF13581"/>
    </source>
</evidence>
<dbReference type="InterPro" id="IPR003594">
    <property type="entry name" value="HATPase_dom"/>
</dbReference>
<name>A0A1J4Q717_9ACTN</name>
<dbReference type="GO" id="GO:0004674">
    <property type="term" value="F:protein serine/threonine kinase activity"/>
    <property type="evidence" value="ECO:0007669"/>
    <property type="project" value="UniProtKB-KW"/>
</dbReference>
<dbReference type="SUPFAM" id="SSF55874">
    <property type="entry name" value="ATPase domain of HSP90 chaperone/DNA topoisomerase II/histidine kinase"/>
    <property type="match status" value="1"/>
</dbReference>
<dbReference type="PANTHER" id="PTHR35526">
    <property type="entry name" value="ANTI-SIGMA-F FACTOR RSBW-RELATED"/>
    <property type="match status" value="1"/>
</dbReference>